<dbReference type="InterPro" id="IPR036236">
    <property type="entry name" value="Znf_C2H2_sf"/>
</dbReference>
<dbReference type="InterPro" id="IPR013087">
    <property type="entry name" value="Znf_C2H2_type"/>
</dbReference>
<keyword evidence="13" id="KW-1185">Reference proteome</keyword>
<dbReference type="InterPro" id="IPR051061">
    <property type="entry name" value="Zinc_finger_trans_reg"/>
</dbReference>
<dbReference type="PROSITE" id="PS00028">
    <property type="entry name" value="ZINC_FINGER_C2H2_1"/>
    <property type="match status" value="2"/>
</dbReference>
<dbReference type="PROSITE" id="PS50157">
    <property type="entry name" value="ZINC_FINGER_C2H2_2"/>
    <property type="match status" value="4"/>
</dbReference>
<dbReference type="GO" id="GO:0005634">
    <property type="term" value="C:nucleus"/>
    <property type="evidence" value="ECO:0007669"/>
    <property type="project" value="UniProtKB-SubCell"/>
</dbReference>
<dbReference type="FunFam" id="3.30.160.60:FF:000614">
    <property type="entry name" value="Zinc finger protein 142"/>
    <property type="match status" value="1"/>
</dbReference>
<evidence type="ECO:0000313" key="12">
    <source>
        <dbReference type="EMBL" id="KAF1915136.1"/>
    </source>
</evidence>
<keyword evidence="5" id="KW-0862">Zinc</keyword>
<accession>A0A6A5QKC1</accession>
<feature type="domain" description="C2H2-type" evidence="11">
    <location>
        <begin position="564"/>
        <end position="591"/>
    </location>
</feature>
<keyword evidence="2" id="KW-0479">Metal-binding</keyword>
<evidence type="ECO:0000256" key="10">
    <source>
        <dbReference type="PROSITE-ProRule" id="PRU00042"/>
    </source>
</evidence>
<comment type="subcellular location">
    <subcellularLocation>
        <location evidence="1">Nucleus</location>
    </subcellularLocation>
</comment>
<evidence type="ECO:0000256" key="9">
    <source>
        <dbReference type="ARBA" id="ARBA00023242"/>
    </source>
</evidence>
<keyword evidence="6" id="KW-0805">Transcription regulation</keyword>
<organism evidence="12 13">
    <name type="scientific">Ampelomyces quisqualis</name>
    <name type="common">Powdery mildew agent</name>
    <dbReference type="NCBI Taxonomy" id="50730"/>
    <lineage>
        <taxon>Eukaryota</taxon>
        <taxon>Fungi</taxon>
        <taxon>Dikarya</taxon>
        <taxon>Ascomycota</taxon>
        <taxon>Pezizomycotina</taxon>
        <taxon>Dothideomycetes</taxon>
        <taxon>Pleosporomycetidae</taxon>
        <taxon>Pleosporales</taxon>
        <taxon>Pleosporineae</taxon>
        <taxon>Phaeosphaeriaceae</taxon>
        <taxon>Ampelomyces</taxon>
    </lineage>
</organism>
<evidence type="ECO:0000256" key="2">
    <source>
        <dbReference type="ARBA" id="ARBA00022723"/>
    </source>
</evidence>
<dbReference type="PANTHER" id="PTHR46179:SF13">
    <property type="entry name" value="C2H2-TYPE DOMAIN-CONTAINING PROTEIN"/>
    <property type="match status" value="1"/>
</dbReference>
<keyword evidence="8" id="KW-0804">Transcription</keyword>
<reference evidence="12" key="1">
    <citation type="journal article" date="2020" name="Stud. Mycol.">
        <title>101 Dothideomycetes genomes: a test case for predicting lifestyles and emergence of pathogens.</title>
        <authorList>
            <person name="Haridas S."/>
            <person name="Albert R."/>
            <person name="Binder M."/>
            <person name="Bloem J."/>
            <person name="Labutti K."/>
            <person name="Salamov A."/>
            <person name="Andreopoulos B."/>
            <person name="Baker S."/>
            <person name="Barry K."/>
            <person name="Bills G."/>
            <person name="Bluhm B."/>
            <person name="Cannon C."/>
            <person name="Castanera R."/>
            <person name="Culley D."/>
            <person name="Daum C."/>
            <person name="Ezra D."/>
            <person name="Gonzalez J."/>
            <person name="Henrissat B."/>
            <person name="Kuo A."/>
            <person name="Liang C."/>
            <person name="Lipzen A."/>
            <person name="Lutzoni F."/>
            <person name="Magnuson J."/>
            <person name="Mondo S."/>
            <person name="Nolan M."/>
            <person name="Ohm R."/>
            <person name="Pangilinan J."/>
            <person name="Park H.-J."/>
            <person name="Ramirez L."/>
            <person name="Alfaro M."/>
            <person name="Sun H."/>
            <person name="Tritt A."/>
            <person name="Yoshinaga Y."/>
            <person name="Zwiers L.-H."/>
            <person name="Turgeon B."/>
            <person name="Goodwin S."/>
            <person name="Spatafora J."/>
            <person name="Crous P."/>
            <person name="Grigoriev I."/>
        </authorList>
    </citation>
    <scope>NUCLEOTIDE SEQUENCE</scope>
    <source>
        <strain evidence="12">HMLAC05119</strain>
    </source>
</reference>
<dbReference type="Gene3D" id="3.30.160.60">
    <property type="entry name" value="Classic Zinc Finger"/>
    <property type="match status" value="4"/>
</dbReference>
<protein>
    <recommendedName>
        <fullName evidence="11">C2H2-type domain-containing protein</fullName>
    </recommendedName>
</protein>
<evidence type="ECO:0000256" key="6">
    <source>
        <dbReference type="ARBA" id="ARBA00023015"/>
    </source>
</evidence>
<feature type="domain" description="C2H2-type" evidence="11">
    <location>
        <begin position="477"/>
        <end position="504"/>
    </location>
</feature>
<evidence type="ECO:0000256" key="7">
    <source>
        <dbReference type="ARBA" id="ARBA00023125"/>
    </source>
</evidence>
<dbReference type="GO" id="GO:0008270">
    <property type="term" value="F:zinc ion binding"/>
    <property type="evidence" value="ECO:0007669"/>
    <property type="project" value="UniProtKB-KW"/>
</dbReference>
<evidence type="ECO:0000256" key="1">
    <source>
        <dbReference type="ARBA" id="ARBA00004123"/>
    </source>
</evidence>
<proteinExistence type="predicted"/>
<gene>
    <name evidence="12" type="ORF">BDU57DRAFT_517967</name>
</gene>
<dbReference type="GO" id="GO:0000978">
    <property type="term" value="F:RNA polymerase II cis-regulatory region sequence-specific DNA binding"/>
    <property type="evidence" value="ECO:0007669"/>
    <property type="project" value="UniProtKB-ARBA"/>
</dbReference>
<dbReference type="FunFam" id="3.30.160.60:FF:000125">
    <property type="entry name" value="Putative zinc finger protein 143"/>
    <property type="match status" value="1"/>
</dbReference>
<name>A0A6A5QKC1_AMPQU</name>
<dbReference type="EMBL" id="ML979136">
    <property type="protein sequence ID" value="KAF1915136.1"/>
    <property type="molecule type" value="Genomic_DNA"/>
</dbReference>
<dbReference type="Proteomes" id="UP000800096">
    <property type="component" value="Unassembled WGS sequence"/>
</dbReference>
<keyword evidence="4 10" id="KW-0863">Zinc-finger</keyword>
<dbReference type="SUPFAM" id="SSF57667">
    <property type="entry name" value="beta-beta-alpha zinc fingers"/>
    <property type="match status" value="2"/>
</dbReference>
<keyword evidence="3" id="KW-0677">Repeat</keyword>
<evidence type="ECO:0000313" key="13">
    <source>
        <dbReference type="Proteomes" id="UP000800096"/>
    </source>
</evidence>
<keyword evidence="9" id="KW-0539">Nucleus</keyword>
<dbReference type="SMART" id="SM00355">
    <property type="entry name" value="ZnF_C2H2"/>
    <property type="match status" value="6"/>
</dbReference>
<dbReference type="FunFam" id="3.30.160.60:FF:000446">
    <property type="entry name" value="Zinc finger protein"/>
    <property type="match status" value="1"/>
</dbReference>
<evidence type="ECO:0000256" key="3">
    <source>
        <dbReference type="ARBA" id="ARBA00022737"/>
    </source>
</evidence>
<feature type="domain" description="C2H2-type" evidence="11">
    <location>
        <begin position="505"/>
        <end position="534"/>
    </location>
</feature>
<feature type="domain" description="C2H2-type" evidence="11">
    <location>
        <begin position="535"/>
        <end position="563"/>
    </location>
</feature>
<dbReference type="PANTHER" id="PTHR46179">
    <property type="entry name" value="ZINC FINGER PROTEIN"/>
    <property type="match status" value="1"/>
</dbReference>
<dbReference type="AlphaFoldDB" id="A0A6A5QKC1"/>
<evidence type="ECO:0000256" key="8">
    <source>
        <dbReference type="ARBA" id="ARBA00023163"/>
    </source>
</evidence>
<dbReference type="GO" id="GO:0000981">
    <property type="term" value="F:DNA-binding transcription factor activity, RNA polymerase II-specific"/>
    <property type="evidence" value="ECO:0007669"/>
    <property type="project" value="UniProtKB-ARBA"/>
</dbReference>
<evidence type="ECO:0000259" key="11">
    <source>
        <dbReference type="PROSITE" id="PS50157"/>
    </source>
</evidence>
<sequence>MANQHVDNDHDSAFGDDDFFWTTNPMFATSAVAGTKRDAGELTAQEAASLGPKQDQHGSEHIDPSILCCDHCLEHCPEGRRPTKRRASAQQVGAYRSLTAETHPIDADCQFPDDCFEKFCQGCNLDPPCPPDCVVPCPAETECGTPDACYDPDCDTKEKECTDACVDPACTKLSCPEQTCFCQKCDAQPCPLGDPTNECHFAHSAPTTTGTIFCYENAPCHFQEGYHGQNNALSSFETYPCFSPAHGYMSSADPATQASSVPTPVLSHSNYTSLESAFTSELSPAPSNFSNCFLGVSADHCHIDNSCCHGTKRACGDCPSASPRQVDLWNTSMAQGNGLANNFMNFGLSSNQISPVTATPFGNCHDNSSLLGFDDNSWMYVDSYLSAQFHGGMTGANKLDFVASAGQQDLLVSTSAVRDTPLDSSHGRSLDAQSCVCKWQHAPGVLCLASFPTPEALHKHTKTAHVDNCTACFCQWESCDASSKDFKQRSKLSRHLLGHAGYRPYACSYPSCTKTFATNQAKDNHERTHTGERPYVCDRCGYTTTTHTQLQTHISALHEGKKPHKCRFCEFTCADSSNLSKHERTHQTLRPYRCPQAGCTFKPDCRWENLKRHLRRSGHCAELLEEGSEAYRRYREGVRKEIEEWHRREGDGGGVGKGRRKCRQ</sequence>
<keyword evidence="7" id="KW-0238">DNA-binding</keyword>
<dbReference type="OrthoDB" id="3437960at2759"/>
<evidence type="ECO:0000256" key="4">
    <source>
        <dbReference type="ARBA" id="ARBA00022771"/>
    </source>
</evidence>
<evidence type="ECO:0000256" key="5">
    <source>
        <dbReference type="ARBA" id="ARBA00022833"/>
    </source>
</evidence>